<keyword evidence="3" id="KW-1185">Reference proteome</keyword>
<sequence>MEQILLEEMSRHMEDREVFRDSQHGFTRSKLCLTNLEAFFDEVTVGTECTLSKPADDAKLSRAVDSLERRDAIQRDMDKQRQVQGPAPQSGQSPISK</sequence>
<evidence type="ECO:0000313" key="3">
    <source>
        <dbReference type="Proteomes" id="UP000233556"/>
    </source>
</evidence>
<protein>
    <submittedName>
        <fullName evidence="2">Methyltransferase-like protein 24</fullName>
    </submittedName>
</protein>
<feature type="compositionally biased region" description="Polar residues" evidence="1">
    <location>
        <begin position="87"/>
        <end position="97"/>
    </location>
</feature>
<reference evidence="3" key="1">
    <citation type="submission" date="2017-11" db="EMBL/GenBank/DDBJ databases">
        <authorList>
            <person name="Lima N.C."/>
            <person name="Parody-Merino A.M."/>
            <person name="Battley P.F."/>
            <person name="Fidler A.E."/>
            <person name="Prosdocimi F."/>
        </authorList>
    </citation>
    <scope>NUCLEOTIDE SEQUENCE [LARGE SCALE GENOMIC DNA]</scope>
</reference>
<accession>A0A2I0UJ72</accession>
<dbReference type="EMBL" id="KZ505728">
    <property type="protein sequence ID" value="PKU46090.1"/>
    <property type="molecule type" value="Genomic_DNA"/>
</dbReference>
<name>A0A2I0UJ72_LIMLA</name>
<dbReference type="AlphaFoldDB" id="A0A2I0UJ72"/>
<reference evidence="3" key="2">
    <citation type="submission" date="2017-12" db="EMBL/GenBank/DDBJ databases">
        <title>Genome sequence of the Bar-tailed Godwit (Limosa lapponica baueri).</title>
        <authorList>
            <person name="Lima N.C.B."/>
            <person name="Parody-Merino A.M."/>
            <person name="Battley P.F."/>
            <person name="Fidler A.E."/>
            <person name="Prosdocimi F."/>
        </authorList>
    </citation>
    <scope>NUCLEOTIDE SEQUENCE [LARGE SCALE GENOMIC DNA]</scope>
</reference>
<feature type="compositionally biased region" description="Basic and acidic residues" evidence="1">
    <location>
        <begin position="70"/>
        <end position="81"/>
    </location>
</feature>
<feature type="region of interest" description="Disordered" evidence="1">
    <location>
        <begin position="70"/>
        <end position="97"/>
    </location>
</feature>
<gene>
    <name evidence="2" type="ORF">llap_3587</name>
</gene>
<keyword evidence="2" id="KW-0489">Methyltransferase</keyword>
<dbReference type="GO" id="GO:0008168">
    <property type="term" value="F:methyltransferase activity"/>
    <property type="evidence" value="ECO:0007669"/>
    <property type="project" value="UniProtKB-KW"/>
</dbReference>
<proteinExistence type="predicted"/>
<dbReference type="OrthoDB" id="6144369at2759"/>
<dbReference type="Proteomes" id="UP000233556">
    <property type="component" value="Unassembled WGS sequence"/>
</dbReference>
<organism evidence="2 3">
    <name type="scientific">Limosa lapponica baueri</name>
    <dbReference type="NCBI Taxonomy" id="1758121"/>
    <lineage>
        <taxon>Eukaryota</taxon>
        <taxon>Metazoa</taxon>
        <taxon>Chordata</taxon>
        <taxon>Craniata</taxon>
        <taxon>Vertebrata</taxon>
        <taxon>Euteleostomi</taxon>
        <taxon>Archelosauria</taxon>
        <taxon>Archosauria</taxon>
        <taxon>Dinosauria</taxon>
        <taxon>Saurischia</taxon>
        <taxon>Theropoda</taxon>
        <taxon>Coelurosauria</taxon>
        <taxon>Aves</taxon>
        <taxon>Neognathae</taxon>
        <taxon>Neoaves</taxon>
        <taxon>Charadriiformes</taxon>
        <taxon>Scolopacidae</taxon>
        <taxon>Limosa</taxon>
    </lineage>
</organism>
<keyword evidence="2" id="KW-0808">Transferase</keyword>
<dbReference type="GO" id="GO:0032259">
    <property type="term" value="P:methylation"/>
    <property type="evidence" value="ECO:0007669"/>
    <property type="project" value="UniProtKB-KW"/>
</dbReference>
<evidence type="ECO:0000313" key="2">
    <source>
        <dbReference type="EMBL" id="PKU46090.1"/>
    </source>
</evidence>
<evidence type="ECO:0000256" key="1">
    <source>
        <dbReference type="SAM" id="MobiDB-lite"/>
    </source>
</evidence>